<accession>A0A511ABZ4</accession>
<name>A0A511ABZ4_9MICO</name>
<evidence type="ECO:0000313" key="2">
    <source>
        <dbReference type="EMBL" id="GEK85694.1"/>
    </source>
</evidence>
<dbReference type="EMBL" id="BJUW01000003">
    <property type="protein sequence ID" value="GEK85694.1"/>
    <property type="molecule type" value="Genomic_DNA"/>
</dbReference>
<evidence type="ECO:0000256" key="1">
    <source>
        <dbReference type="SAM" id="Phobius"/>
    </source>
</evidence>
<comment type="caution">
    <text evidence="2">The sequence shown here is derived from an EMBL/GenBank/DDBJ whole genome shotgun (WGS) entry which is preliminary data.</text>
</comment>
<dbReference type="OrthoDB" id="5084045at2"/>
<keyword evidence="1" id="KW-1133">Transmembrane helix</keyword>
<keyword evidence="3" id="KW-1185">Reference proteome</keyword>
<keyword evidence="1" id="KW-0812">Transmembrane</keyword>
<keyword evidence="1" id="KW-0472">Membrane</keyword>
<gene>
    <name evidence="2" type="ORF">MAE01_08700</name>
</gene>
<organism evidence="2 3">
    <name type="scientific">Microbacterium aerolatum</name>
    <dbReference type="NCBI Taxonomy" id="153731"/>
    <lineage>
        <taxon>Bacteria</taxon>
        <taxon>Bacillati</taxon>
        <taxon>Actinomycetota</taxon>
        <taxon>Actinomycetes</taxon>
        <taxon>Micrococcales</taxon>
        <taxon>Microbacteriaceae</taxon>
        <taxon>Microbacterium</taxon>
    </lineage>
</organism>
<sequence length="174" mass="18940">MILANAAAQTPSIDPTMLAFLTIFGAAAVTALAGFGLAVWQSRRDHQRWVRERRYDGFTRILALAERYSRRRSEGEEMKARAEALQASATTGDPSVAQELHDLADDMARIVEQVGAITEELGDVATALEILGPNHVLEALNAFTDTFPGDDDDATEQAKDAFVIAVRRALNIKA</sequence>
<proteinExistence type="predicted"/>
<protein>
    <submittedName>
        <fullName evidence="2">Uncharacterized protein</fullName>
    </submittedName>
</protein>
<reference evidence="2 3" key="1">
    <citation type="submission" date="2019-07" db="EMBL/GenBank/DDBJ databases">
        <title>Whole genome shotgun sequence of Microbacterium aerolatum NBRC 103071.</title>
        <authorList>
            <person name="Hosoyama A."/>
            <person name="Uohara A."/>
            <person name="Ohji S."/>
            <person name="Ichikawa N."/>
        </authorList>
    </citation>
    <scope>NUCLEOTIDE SEQUENCE [LARGE SCALE GENOMIC DNA]</scope>
    <source>
        <strain evidence="2 3">NBRC 103071</strain>
    </source>
</reference>
<dbReference type="RefSeq" id="WP_147038325.1">
    <property type="nucleotide sequence ID" value="NZ_BJUW01000003.1"/>
</dbReference>
<dbReference type="Proteomes" id="UP000321225">
    <property type="component" value="Unassembled WGS sequence"/>
</dbReference>
<evidence type="ECO:0000313" key="3">
    <source>
        <dbReference type="Proteomes" id="UP000321225"/>
    </source>
</evidence>
<feature type="transmembrane region" description="Helical" evidence="1">
    <location>
        <begin position="18"/>
        <end position="40"/>
    </location>
</feature>
<dbReference type="AlphaFoldDB" id="A0A511ABZ4"/>